<accession>A0A2S2E3R6</accession>
<protein>
    <submittedName>
        <fullName evidence="3">5-carboxymethyl-2-hydroxymuconate Delta-isomerase</fullName>
        <ecNumber evidence="3">5.3.3.10</ecNumber>
    </submittedName>
</protein>
<dbReference type="GO" id="GO:0018773">
    <property type="term" value="F:acetylpyruvate hydrolase activity"/>
    <property type="evidence" value="ECO:0007669"/>
    <property type="project" value="TreeGrafter"/>
</dbReference>
<dbReference type="EMBL" id="CP029347">
    <property type="protein sequence ID" value="AWL12291.1"/>
    <property type="molecule type" value="Genomic_DNA"/>
</dbReference>
<keyword evidence="3" id="KW-0413">Isomerase</keyword>
<sequence length="222" mass="24182">MRQHHNWQGQGLDLPVGKAVCVGRNYLDHIRELSNEVPEEALLFIKPASSLCDMHKPFAIPVNLGACHNELEVAVLIEKPLRRAKPEAVEAAVWGYGLALDLTLRDVQSGLKAKGHPWERAKAFDGSCPVSGFVPKADIDNPQQLAFNLHVNGDLRQQGNTAMMMRSIEELLAEISRSFTLQPGDIVLTGTPKGVGPLTPGDTLTASLAEQYSLTTKVKADD</sequence>
<name>A0A2S2E3R6_9ALTE</name>
<dbReference type="Pfam" id="PF01557">
    <property type="entry name" value="FAA_hydrolase"/>
    <property type="match status" value="1"/>
</dbReference>
<dbReference type="RefSeq" id="WP_109339880.1">
    <property type="nucleotide sequence ID" value="NZ_CP029347.1"/>
</dbReference>
<reference evidence="3 4" key="1">
    <citation type="submission" date="2018-05" db="EMBL/GenBank/DDBJ databases">
        <title>Salinimonas sp. HMF8227 Genome sequencing and assembly.</title>
        <authorList>
            <person name="Kang H."/>
            <person name="Kang J."/>
            <person name="Cha I."/>
            <person name="Kim H."/>
            <person name="Joh K."/>
        </authorList>
    </citation>
    <scope>NUCLEOTIDE SEQUENCE [LARGE SCALE GENOMIC DNA]</scope>
    <source>
        <strain evidence="3 4">HMF8227</strain>
    </source>
</reference>
<dbReference type="SUPFAM" id="SSF56529">
    <property type="entry name" value="FAH"/>
    <property type="match status" value="1"/>
</dbReference>
<dbReference type="Proteomes" id="UP000245728">
    <property type="component" value="Chromosome"/>
</dbReference>
<dbReference type="GO" id="GO:0046872">
    <property type="term" value="F:metal ion binding"/>
    <property type="evidence" value="ECO:0007669"/>
    <property type="project" value="UniProtKB-KW"/>
</dbReference>
<evidence type="ECO:0000313" key="3">
    <source>
        <dbReference type="EMBL" id="AWL12291.1"/>
    </source>
</evidence>
<dbReference type="EC" id="5.3.3.10" evidence="3"/>
<dbReference type="AlphaFoldDB" id="A0A2S2E3R6"/>
<evidence type="ECO:0000256" key="1">
    <source>
        <dbReference type="ARBA" id="ARBA00022723"/>
    </source>
</evidence>
<dbReference type="NCBIfam" id="NF007967">
    <property type="entry name" value="PRK10691.1"/>
    <property type="match status" value="1"/>
</dbReference>
<gene>
    <name evidence="3" type="primary">hpaF</name>
    <name evidence="3" type="ORF">HMF8227_01818</name>
</gene>
<keyword evidence="1" id="KW-0479">Metal-binding</keyword>
<dbReference type="Gene3D" id="3.90.850.10">
    <property type="entry name" value="Fumarylacetoacetase-like, C-terminal domain"/>
    <property type="match status" value="1"/>
</dbReference>
<dbReference type="InterPro" id="IPR036663">
    <property type="entry name" value="Fumarylacetoacetase_C_sf"/>
</dbReference>
<feature type="domain" description="Fumarylacetoacetase-like C-terminal" evidence="2">
    <location>
        <begin position="18"/>
        <end position="218"/>
    </location>
</feature>
<organism evidence="3 4">
    <name type="scientific">Saliniradius amylolyticus</name>
    <dbReference type="NCBI Taxonomy" id="2183582"/>
    <lineage>
        <taxon>Bacteria</taxon>
        <taxon>Pseudomonadati</taxon>
        <taxon>Pseudomonadota</taxon>
        <taxon>Gammaproteobacteria</taxon>
        <taxon>Alteromonadales</taxon>
        <taxon>Alteromonadaceae</taxon>
        <taxon>Saliniradius</taxon>
    </lineage>
</organism>
<evidence type="ECO:0000259" key="2">
    <source>
        <dbReference type="Pfam" id="PF01557"/>
    </source>
</evidence>
<dbReference type="KEGG" id="salh:HMF8227_01818"/>
<dbReference type="OrthoDB" id="9805307at2"/>
<evidence type="ECO:0000313" key="4">
    <source>
        <dbReference type="Proteomes" id="UP000245728"/>
    </source>
</evidence>
<keyword evidence="4" id="KW-1185">Reference proteome</keyword>
<dbReference type="PANTHER" id="PTHR11820:SF7">
    <property type="entry name" value="ACYLPYRUVASE FAHD1, MITOCHONDRIAL"/>
    <property type="match status" value="1"/>
</dbReference>
<dbReference type="InterPro" id="IPR011234">
    <property type="entry name" value="Fumarylacetoacetase-like_C"/>
</dbReference>
<dbReference type="GO" id="GO:0008704">
    <property type="term" value="F:5-carboxymethyl-2-hydroxymuconate delta-isomerase activity"/>
    <property type="evidence" value="ECO:0007669"/>
    <property type="project" value="UniProtKB-EC"/>
</dbReference>
<proteinExistence type="predicted"/>
<dbReference type="PANTHER" id="PTHR11820">
    <property type="entry name" value="ACYLPYRUVASE"/>
    <property type="match status" value="1"/>
</dbReference>